<proteinExistence type="predicted"/>
<evidence type="ECO:0000313" key="2">
    <source>
        <dbReference type="Proteomes" id="UP000005801"/>
    </source>
</evidence>
<comment type="caution">
    <text evidence="1">The sequence shown here is derived from an EMBL/GenBank/DDBJ whole genome shotgun (WGS) entry which is preliminary data.</text>
</comment>
<evidence type="ECO:0008006" key="3">
    <source>
        <dbReference type="Google" id="ProtNLM"/>
    </source>
</evidence>
<dbReference type="Proteomes" id="UP000005801">
    <property type="component" value="Unassembled WGS sequence"/>
</dbReference>
<reference evidence="1 2" key="1">
    <citation type="submission" date="2007-06" db="EMBL/GenBank/DDBJ databases">
        <authorList>
            <person name="Shimkets L."/>
            <person name="Ferriera S."/>
            <person name="Johnson J."/>
            <person name="Kravitz S."/>
            <person name="Beeson K."/>
            <person name="Sutton G."/>
            <person name="Rogers Y.-H."/>
            <person name="Friedman R."/>
            <person name="Frazier M."/>
            <person name="Venter J.C."/>
        </authorList>
    </citation>
    <scope>NUCLEOTIDE SEQUENCE [LARGE SCALE GENOMIC DNA]</scope>
    <source>
        <strain evidence="1 2">SIR-1</strain>
    </source>
</reference>
<dbReference type="OrthoDB" id="184983at2"/>
<name>A6GC01_9BACT</name>
<dbReference type="RefSeq" id="WP_006974242.1">
    <property type="nucleotide sequence ID" value="NZ_ABCS01000062.1"/>
</dbReference>
<sequence>MRGISWNLGTKGKRETRALELLPGLVSGLQPDLLVLAESPEDGARLEGFERADPMPSARGLETHYRETALSVRALGQGSHYSAYELAAPRTRSSLNLVTVHLQSPLRDRGEQARARKRAQRCREFIEDLEHAAGNTRTIILGDFNMDPFAVAMLDIDGLNAVSTTTRTLYNPCWSLLGDRPGPSSWTTTVRQVASGTFPISC</sequence>
<dbReference type="InterPro" id="IPR036691">
    <property type="entry name" value="Endo/exonu/phosph_ase_sf"/>
</dbReference>
<gene>
    <name evidence="1" type="ORF">PPSIR1_24184</name>
</gene>
<keyword evidence="2" id="KW-1185">Reference proteome</keyword>
<protein>
    <recommendedName>
        <fullName evidence="3">Endonuclease/exonuclease/phosphatase domain-containing protein</fullName>
    </recommendedName>
</protein>
<organism evidence="1 2">
    <name type="scientific">Plesiocystis pacifica SIR-1</name>
    <dbReference type="NCBI Taxonomy" id="391625"/>
    <lineage>
        <taxon>Bacteria</taxon>
        <taxon>Pseudomonadati</taxon>
        <taxon>Myxococcota</taxon>
        <taxon>Polyangia</taxon>
        <taxon>Nannocystales</taxon>
        <taxon>Nannocystaceae</taxon>
        <taxon>Plesiocystis</taxon>
    </lineage>
</organism>
<evidence type="ECO:0000313" key="1">
    <source>
        <dbReference type="EMBL" id="EDM76563.1"/>
    </source>
</evidence>
<dbReference type="EMBL" id="ABCS01000062">
    <property type="protein sequence ID" value="EDM76563.1"/>
    <property type="molecule type" value="Genomic_DNA"/>
</dbReference>
<dbReference type="SUPFAM" id="SSF56219">
    <property type="entry name" value="DNase I-like"/>
    <property type="match status" value="1"/>
</dbReference>
<accession>A6GC01</accession>
<dbReference type="Gene3D" id="3.60.10.10">
    <property type="entry name" value="Endonuclease/exonuclease/phosphatase"/>
    <property type="match status" value="1"/>
</dbReference>
<dbReference type="AlphaFoldDB" id="A6GC01"/>
<dbReference type="STRING" id="391625.PPSIR1_24184"/>